<dbReference type="SUPFAM" id="SSF52777">
    <property type="entry name" value="CoA-dependent acyltransferases"/>
    <property type="match status" value="2"/>
</dbReference>
<dbReference type="EMBL" id="JAAAJB010000297">
    <property type="protein sequence ID" value="KAG0259105.1"/>
    <property type="molecule type" value="Genomic_DNA"/>
</dbReference>
<dbReference type="PANTHER" id="PTHR28037">
    <property type="entry name" value="ALCOHOL O-ACETYLTRANSFERASE 1-RELATED"/>
    <property type="match status" value="1"/>
</dbReference>
<dbReference type="Pfam" id="PF07247">
    <property type="entry name" value="AATase"/>
    <property type="match status" value="1"/>
</dbReference>
<evidence type="ECO:0008006" key="3">
    <source>
        <dbReference type="Google" id="ProtNLM"/>
    </source>
</evidence>
<dbReference type="OrthoDB" id="2150604at2759"/>
<dbReference type="InterPro" id="IPR023213">
    <property type="entry name" value="CAT-like_dom_sf"/>
</dbReference>
<dbReference type="AlphaFoldDB" id="A0A9P6U4N3"/>
<dbReference type="InterPro" id="IPR052058">
    <property type="entry name" value="Alcohol_O-acetyltransferase"/>
</dbReference>
<accession>A0A9P6U4N3</accession>
<proteinExistence type="predicted"/>
<evidence type="ECO:0000313" key="2">
    <source>
        <dbReference type="Proteomes" id="UP000807716"/>
    </source>
</evidence>
<dbReference type="Gene3D" id="3.30.559.10">
    <property type="entry name" value="Chloramphenicol acetyltransferase-like domain"/>
    <property type="match status" value="2"/>
</dbReference>
<reference evidence="1" key="1">
    <citation type="journal article" date="2020" name="Fungal Divers.">
        <title>Resolving the Mortierellaceae phylogeny through synthesis of multi-gene phylogenetics and phylogenomics.</title>
        <authorList>
            <person name="Vandepol N."/>
            <person name="Liber J."/>
            <person name="Desiro A."/>
            <person name="Na H."/>
            <person name="Kennedy M."/>
            <person name="Barry K."/>
            <person name="Grigoriev I.V."/>
            <person name="Miller A.N."/>
            <person name="O'Donnell K."/>
            <person name="Stajich J.E."/>
            <person name="Bonito G."/>
        </authorList>
    </citation>
    <scope>NUCLEOTIDE SEQUENCE</scope>
    <source>
        <strain evidence="1">BC1065</strain>
    </source>
</reference>
<protein>
    <recommendedName>
        <fullName evidence="3">Alcohol acetyltransferase</fullName>
    </recommendedName>
</protein>
<evidence type="ECO:0000313" key="1">
    <source>
        <dbReference type="EMBL" id="KAG0259105.1"/>
    </source>
</evidence>
<organism evidence="1 2">
    <name type="scientific">Actinomortierella ambigua</name>
    <dbReference type="NCBI Taxonomy" id="1343610"/>
    <lineage>
        <taxon>Eukaryota</taxon>
        <taxon>Fungi</taxon>
        <taxon>Fungi incertae sedis</taxon>
        <taxon>Mucoromycota</taxon>
        <taxon>Mortierellomycotina</taxon>
        <taxon>Mortierellomycetes</taxon>
        <taxon>Mortierellales</taxon>
        <taxon>Mortierellaceae</taxon>
        <taxon>Actinomortierella</taxon>
    </lineage>
</organism>
<comment type="caution">
    <text evidence="1">The sequence shown here is derived from an EMBL/GenBank/DDBJ whole genome shotgun (WGS) entry which is preliminary data.</text>
</comment>
<dbReference type="Proteomes" id="UP000807716">
    <property type="component" value="Unassembled WGS sequence"/>
</dbReference>
<dbReference type="Gene3D" id="3.30.559.30">
    <property type="entry name" value="Nonribosomal peptide synthetase, condensation domain"/>
    <property type="match status" value="1"/>
</dbReference>
<keyword evidence="2" id="KW-1185">Reference proteome</keyword>
<dbReference type="PANTHER" id="PTHR28037:SF1">
    <property type="entry name" value="ALCOHOL O-ACETYLTRANSFERASE 1-RELATED"/>
    <property type="match status" value="1"/>
</dbReference>
<dbReference type="InterPro" id="IPR010828">
    <property type="entry name" value="Atf2/Sli1-like"/>
</dbReference>
<name>A0A9P6U4N3_9FUNG</name>
<gene>
    <name evidence="1" type="ORF">DFQ27_004232</name>
</gene>
<sequence>MTTTLTVCNLPEFRAVHNVERFHLALSNVGWCYKVVLGPLDLSRVVHVRSVLKPQDVASVIEDEVSEPFDLFDLTTPLWRIVVVRVEVDDSFFLLYTFHHAIGDGLSAMAMTEQLHEQINIMVSGPSWMNPIQWIVPSPKDKEMPLPIDLRVNCNPSFRRCHFEKSACTLFPWPLNRLLGARFWTGWENANTALNLTEITLLQSTQDETSGIMKAAKRRSITVQSMIHAAIAFATQACFIYPLQLRGDKVEALQFFQSPVSLRGLIPSKIDRYEQGNFVSELPYMVSIKPVTSFWSVAADYHKALTKATKTKPGIQVLCERLGLLKFMSLRGGAWENAMIQSLRKAYNGRFASTRVSNIGRGWFSSLTLEKQPYEVADAVFSQSACPPGSAFTIYITTAGGIMTITASCQRSTPNGRERN</sequence>